<evidence type="ECO:0000256" key="8">
    <source>
        <dbReference type="ARBA" id="ARBA00023014"/>
    </source>
</evidence>
<dbReference type="PRINTS" id="PR00410">
    <property type="entry name" value="PHEHYDRXLASE"/>
</dbReference>
<dbReference type="Pfam" id="PF00970">
    <property type="entry name" value="FAD_binding_6"/>
    <property type="match status" value="1"/>
</dbReference>
<dbReference type="GO" id="GO:0050660">
    <property type="term" value="F:flavin adenine dinucleotide binding"/>
    <property type="evidence" value="ECO:0007669"/>
    <property type="project" value="TreeGrafter"/>
</dbReference>
<dbReference type="GO" id="GO:0016491">
    <property type="term" value="F:oxidoreductase activity"/>
    <property type="evidence" value="ECO:0007669"/>
    <property type="project" value="UniProtKB-KW"/>
</dbReference>
<evidence type="ECO:0000259" key="9">
    <source>
        <dbReference type="PROSITE" id="PS51384"/>
    </source>
</evidence>
<dbReference type="CDD" id="cd06198">
    <property type="entry name" value="FNR_like_3"/>
    <property type="match status" value="1"/>
</dbReference>
<keyword evidence="7" id="KW-0408">Iron</keyword>
<evidence type="ECO:0000256" key="5">
    <source>
        <dbReference type="ARBA" id="ARBA00022827"/>
    </source>
</evidence>
<dbReference type="InterPro" id="IPR001433">
    <property type="entry name" value="OxRdtase_FAD/NAD-bd"/>
</dbReference>
<evidence type="ECO:0000256" key="7">
    <source>
        <dbReference type="ARBA" id="ARBA00023004"/>
    </source>
</evidence>
<keyword evidence="10" id="KW-0812">Transmembrane</keyword>
<keyword evidence="8" id="KW-0411">Iron-sulfur</keyword>
<dbReference type="SUPFAM" id="SSF63380">
    <property type="entry name" value="Riboflavin synthase domain-like"/>
    <property type="match status" value="1"/>
</dbReference>
<organism evidence="10 11">
    <name type="scientific">Candidatus Thiomargarita nelsonii</name>
    <dbReference type="NCBI Taxonomy" id="1003181"/>
    <lineage>
        <taxon>Bacteria</taxon>
        <taxon>Pseudomonadati</taxon>
        <taxon>Pseudomonadota</taxon>
        <taxon>Gammaproteobacteria</taxon>
        <taxon>Thiotrichales</taxon>
        <taxon>Thiotrichaceae</taxon>
        <taxon>Thiomargarita</taxon>
    </lineage>
</organism>
<accession>A0A176RX04</accession>
<evidence type="ECO:0000313" key="11">
    <source>
        <dbReference type="Proteomes" id="UP000076962"/>
    </source>
</evidence>
<gene>
    <name evidence="10" type="ORF">THIOM_004012</name>
</gene>
<sequence>NWPGHNAGQFAFLTFDKSEGPHPFTISSAWKNDGKMSFMIKGIGDYTQKLPEKLKIGDTVNIEGPYGNFDFHSDKSRQIWVAGGIGITPFISRIQDLIAQKDKQEIDLFYSTRMPDDQFIETVKKDSKRANIRLHLILPKKDGRVDTDLALLNRIRF</sequence>
<dbReference type="SUPFAM" id="SSF52343">
    <property type="entry name" value="Ferredoxin reductase-like, C-terminal NADP-linked domain"/>
    <property type="match status" value="1"/>
</dbReference>
<evidence type="ECO:0000256" key="2">
    <source>
        <dbReference type="ARBA" id="ARBA00022630"/>
    </source>
</evidence>
<dbReference type="Gene3D" id="3.40.50.80">
    <property type="entry name" value="Nucleotide-binding domain of ferredoxin-NADP reductase (FNR) module"/>
    <property type="match status" value="1"/>
</dbReference>
<keyword evidence="10" id="KW-0472">Membrane</keyword>
<dbReference type="PROSITE" id="PS51384">
    <property type="entry name" value="FAD_FR"/>
    <property type="match status" value="1"/>
</dbReference>
<dbReference type="Proteomes" id="UP000076962">
    <property type="component" value="Unassembled WGS sequence"/>
</dbReference>
<name>A0A176RX04_9GAMM</name>
<keyword evidence="6" id="KW-0560">Oxidoreductase</keyword>
<dbReference type="InterPro" id="IPR017938">
    <property type="entry name" value="Riboflavin_synthase-like_b-brl"/>
</dbReference>
<dbReference type="GO" id="GO:0051537">
    <property type="term" value="F:2 iron, 2 sulfur cluster binding"/>
    <property type="evidence" value="ECO:0007669"/>
    <property type="project" value="UniProtKB-KW"/>
</dbReference>
<dbReference type="InterPro" id="IPR017927">
    <property type="entry name" value="FAD-bd_FR_type"/>
</dbReference>
<proteinExistence type="predicted"/>
<evidence type="ECO:0000256" key="3">
    <source>
        <dbReference type="ARBA" id="ARBA00022714"/>
    </source>
</evidence>
<evidence type="ECO:0000313" key="10">
    <source>
        <dbReference type="EMBL" id="OAD20301.1"/>
    </source>
</evidence>
<feature type="non-terminal residue" evidence="10">
    <location>
        <position position="1"/>
    </location>
</feature>
<evidence type="ECO:0000256" key="6">
    <source>
        <dbReference type="ARBA" id="ARBA00023002"/>
    </source>
</evidence>
<dbReference type="InterPro" id="IPR039261">
    <property type="entry name" value="FNR_nucleotide-bd"/>
</dbReference>
<dbReference type="Gene3D" id="2.40.30.10">
    <property type="entry name" value="Translation factors"/>
    <property type="match status" value="1"/>
</dbReference>
<feature type="domain" description="FAD-binding FR-type" evidence="9">
    <location>
        <begin position="1"/>
        <end position="72"/>
    </location>
</feature>
<keyword evidence="11" id="KW-1185">Reference proteome</keyword>
<comment type="cofactor">
    <cofactor evidence="1">
        <name>FAD</name>
        <dbReference type="ChEBI" id="CHEBI:57692"/>
    </cofactor>
</comment>
<dbReference type="Pfam" id="PF00175">
    <property type="entry name" value="NAD_binding_1"/>
    <property type="match status" value="1"/>
</dbReference>
<reference evidence="10 11" key="1">
    <citation type="submission" date="2016-05" db="EMBL/GenBank/DDBJ databases">
        <title>Single-cell genome of chain-forming Candidatus Thiomargarita nelsonii and comparison to other large sulfur-oxidizing bacteria.</title>
        <authorList>
            <person name="Winkel M."/>
            <person name="Salman V."/>
            <person name="Woyke T."/>
            <person name="Schulz-Vogt H."/>
            <person name="Richter M."/>
            <person name="Flood B."/>
            <person name="Bailey J."/>
            <person name="Amann R."/>
            <person name="Mussmann M."/>
        </authorList>
    </citation>
    <scope>NUCLEOTIDE SEQUENCE [LARGE SCALE GENOMIC DNA]</scope>
    <source>
        <strain evidence="10 11">THI036</strain>
    </source>
</reference>
<keyword evidence="2" id="KW-0285">Flavoprotein</keyword>
<dbReference type="PANTHER" id="PTHR47354:SF8">
    <property type="entry name" value="1,2-PHENYLACETYL-COA EPOXIDASE, SUBUNIT E"/>
    <property type="match status" value="1"/>
</dbReference>
<keyword evidence="5" id="KW-0274">FAD</keyword>
<keyword evidence="3" id="KW-0001">2Fe-2S</keyword>
<protein>
    <submittedName>
        <fullName evidence="10">Ferric reductase domain protein transmembrane component domain protein</fullName>
    </submittedName>
</protein>
<dbReference type="InterPro" id="IPR008333">
    <property type="entry name" value="Cbr1-like_FAD-bd_dom"/>
</dbReference>
<comment type="caution">
    <text evidence="10">The sequence shown here is derived from an EMBL/GenBank/DDBJ whole genome shotgun (WGS) entry which is preliminary data.</text>
</comment>
<evidence type="ECO:0000256" key="4">
    <source>
        <dbReference type="ARBA" id="ARBA00022723"/>
    </source>
</evidence>
<dbReference type="InterPro" id="IPR050415">
    <property type="entry name" value="MRET"/>
</dbReference>
<dbReference type="AlphaFoldDB" id="A0A176RX04"/>
<keyword evidence="4" id="KW-0479">Metal-binding</keyword>
<dbReference type="GO" id="GO:0046872">
    <property type="term" value="F:metal ion binding"/>
    <property type="evidence" value="ECO:0007669"/>
    <property type="project" value="UniProtKB-KW"/>
</dbReference>
<evidence type="ECO:0000256" key="1">
    <source>
        <dbReference type="ARBA" id="ARBA00001974"/>
    </source>
</evidence>
<dbReference type="PANTHER" id="PTHR47354">
    <property type="entry name" value="NADH OXIDOREDUCTASE HCR"/>
    <property type="match status" value="1"/>
</dbReference>
<dbReference type="EMBL" id="LUTY01002486">
    <property type="protein sequence ID" value="OAD20301.1"/>
    <property type="molecule type" value="Genomic_DNA"/>
</dbReference>